<accession>A0A7J5BNV5</accession>
<proteinExistence type="predicted"/>
<evidence type="ECO:0000313" key="1">
    <source>
        <dbReference type="EMBL" id="KAB1654272.1"/>
    </source>
</evidence>
<evidence type="ECO:0000313" key="2">
    <source>
        <dbReference type="Proteomes" id="UP000467240"/>
    </source>
</evidence>
<keyword evidence="2" id="KW-1185">Reference proteome</keyword>
<name>A0A7J5BNV5_9MICO</name>
<dbReference type="AlphaFoldDB" id="A0A7J5BNV5"/>
<dbReference type="Proteomes" id="UP000467240">
    <property type="component" value="Unassembled WGS sequence"/>
</dbReference>
<sequence length="173" mass="19026">MGRAHRFHEGVPVTSLEHPYFVGVDAEPSDRVEVVWERYLELNGENLAVALWSRPGVAADTPTLDAFTRLLDDLGTIDERSREALRDALTADAAYLDHHVQGVDPRPATLDPDAREIDVDTFVAAMEPTGIDLRPGPDATAVIEYMIDPDEGDEAMTVTYTPAGDRLGVAWDR</sequence>
<dbReference type="EMBL" id="WBJZ01000019">
    <property type="protein sequence ID" value="KAB1654272.1"/>
    <property type="molecule type" value="Genomic_DNA"/>
</dbReference>
<protein>
    <submittedName>
        <fullName evidence="1">DUF2004 domain-containing protein</fullName>
    </submittedName>
</protein>
<comment type="caution">
    <text evidence="1">The sequence shown here is derived from an EMBL/GenBank/DDBJ whole genome shotgun (WGS) entry which is preliminary data.</text>
</comment>
<gene>
    <name evidence="1" type="ORF">F8O01_13630</name>
</gene>
<dbReference type="OrthoDB" id="3872755at2"/>
<reference evidence="1 2" key="1">
    <citation type="submission" date="2019-09" db="EMBL/GenBank/DDBJ databases">
        <title>Phylogeny of genus Pseudoclavibacter and closely related genus.</title>
        <authorList>
            <person name="Li Y."/>
        </authorList>
    </citation>
    <scope>NUCLEOTIDE SEQUENCE [LARGE SCALE GENOMIC DNA]</scope>
    <source>
        <strain evidence="1 2">DSM 23821</strain>
    </source>
</reference>
<organism evidence="1 2">
    <name type="scientific">Pseudoclavibacter chungangensis</name>
    <dbReference type="NCBI Taxonomy" id="587635"/>
    <lineage>
        <taxon>Bacteria</taxon>
        <taxon>Bacillati</taxon>
        <taxon>Actinomycetota</taxon>
        <taxon>Actinomycetes</taxon>
        <taxon>Micrococcales</taxon>
        <taxon>Microbacteriaceae</taxon>
        <taxon>Pseudoclavibacter</taxon>
    </lineage>
</organism>